<evidence type="ECO:0000256" key="4">
    <source>
        <dbReference type="HAMAP-Rule" id="MF_02126"/>
    </source>
</evidence>
<dbReference type="InterPro" id="IPR004556">
    <property type="entry name" value="HemK-like"/>
</dbReference>
<organism evidence="7 8">
    <name type="scientific">Syntrophothermus lipocalidus (strain DSM 12680 / TGB-C1)</name>
    <dbReference type="NCBI Taxonomy" id="643648"/>
    <lineage>
        <taxon>Bacteria</taxon>
        <taxon>Bacillati</taxon>
        <taxon>Bacillota</taxon>
        <taxon>Clostridia</taxon>
        <taxon>Eubacteriales</taxon>
        <taxon>Syntrophomonadaceae</taxon>
        <taxon>Syntrophothermus</taxon>
    </lineage>
</organism>
<dbReference type="HAMAP" id="MF_02126">
    <property type="entry name" value="RF_methyltr_PrmC"/>
    <property type="match status" value="1"/>
</dbReference>
<dbReference type="RefSeq" id="WP_013176441.1">
    <property type="nucleotide sequence ID" value="NC_014220.1"/>
</dbReference>
<proteinExistence type="inferred from homology"/>
<dbReference type="KEGG" id="slp:Slip_2298"/>
<dbReference type="NCBIfam" id="TIGR00536">
    <property type="entry name" value="hemK_fam"/>
    <property type="match status" value="1"/>
</dbReference>
<keyword evidence="8" id="KW-1185">Reference proteome</keyword>
<sequence length="296" mass="33060">MQEPWTVKSLLEWTTGYFRRKNIAEPRLEAELLLAYVLGIDRVGLYVNYYQPVNQDERSCYREIIKRRVQGEPVAYLTGKKEFFSLEFDVSPEVLIPRAETEVMVEKAIAIGRGMGGSLWVADVGTGCGAIAIALAVYLPNARIVAIDISSAAVELARKNARRYQVHDRIDFMVGDLLTPLGQDNAGLDIVVANLPYVPTNEWENLALEVKEFEPRIALDGGADGLAYYRRLMPQARQCLREGGYILVEIAWNQGPAMLSLMQHFFDEVEVGQDLAGRDRVVVGRKGAESPANQVL</sequence>
<comment type="caution">
    <text evidence="4">Lacks conserved residue(s) required for the propagation of feature annotation.</text>
</comment>
<dbReference type="HOGENOM" id="CLU_018398_3_1_9"/>
<dbReference type="Gene3D" id="1.10.8.10">
    <property type="entry name" value="DNA helicase RuvA subunit, C-terminal domain"/>
    <property type="match status" value="1"/>
</dbReference>
<dbReference type="NCBIfam" id="TIGR03534">
    <property type="entry name" value="RF_mod_PrmC"/>
    <property type="match status" value="1"/>
</dbReference>
<evidence type="ECO:0000256" key="1">
    <source>
        <dbReference type="ARBA" id="ARBA00022603"/>
    </source>
</evidence>
<dbReference type="GO" id="GO:0032259">
    <property type="term" value="P:methylation"/>
    <property type="evidence" value="ECO:0007669"/>
    <property type="project" value="UniProtKB-KW"/>
</dbReference>
<evidence type="ECO:0000256" key="2">
    <source>
        <dbReference type="ARBA" id="ARBA00022679"/>
    </source>
</evidence>
<feature type="domain" description="Methyltransferase" evidence="5">
    <location>
        <begin position="121"/>
        <end position="210"/>
    </location>
</feature>
<dbReference type="EMBL" id="CP002048">
    <property type="protein sequence ID" value="ADI03039.1"/>
    <property type="molecule type" value="Genomic_DNA"/>
</dbReference>
<comment type="function">
    <text evidence="4">Methylates the class 1 translation termination release factors RF1/PrfA and RF2/PrfB on the glutamine residue of the universally conserved GGQ motif.</text>
</comment>
<evidence type="ECO:0000259" key="5">
    <source>
        <dbReference type="Pfam" id="PF13649"/>
    </source>
</evidence>
<dbReference type="PANTHER" id="PTHR18895:SF74">
    <property type="entry name" value="MTRF1L RELEASE FACTOR GLUTAMINE METHYLTRANSFERASE"/>
    <property type="match status" value="1"/>
</dbReference>
<keyword evidence="1 4" id="KW-0489">Methyltransferase</keyword>
<evidence type="ECO:0000313" key="7">
    <source>
        <dbReference type="EMBL" id="ADI03039.1"/>
    </source>
</evidence>
<feature type="binding site" evidence="4">
    <location>
        <position position="148"/>
    </location>
    <ligand>
        <name>S-adenosyl-L-methionine</name>
        <dbReference type="ChEBI" id="CHEBI:59789"/>
    </ligand>
</feature>
<dbReference type="STRING" id="643648.Slip_2298"/>
<dbReference type="SUPFAM" id="SSF53335">
    <property type="entry name" value="S-adenosyl-L-methionine-dependent methyltransferases"/>
    <property type="match status" value="1"/>
</dbReference>
<dbReference type="eggNOG" id="COG2890">
    <property type="taxonomic scope" value="Bacteria"/>
</dbReference>
<dbReference type="Proteomes" id="UP000000378">
    <property type="component" value="Chromosome"/>
</dbReference>
<protein>
    <recommendedName>
        <fullName evidence="4">Release factor glutamine methyltransferase</fullName>
        <shortName evidence="4">RF MTase</shortName>
        <ecNumber evidence="4">2.1.1.297</ecNumber>
    </recommendedName>
    <alternativeName>
        <fullName evidence="4">N5-glutamine methyltransferase PrmC</fullName>
    </alternativeName>
    <alternativeName>
        <fullName evidence="4">Protein-(glutamine-N5) MTase PrmC</fullName>
    </alternativeName>
    <alternativeName>
        <fullName evidence="4">Protein-glutamine N-methyltransferase PrmC</fullName>
    </alternativeName>
</protein>
<keyword evidence="3 4" id="KW-0949">S-adenosyl-L-methionine</keyword>
<dbReference type="Gene3D" id="3.40.50.150">
    <property type="entry name" value="Vaccinia Virus protein VP39"/>
    <property type="match status" value="1"/>
</dbReference>
<gene>
    <name evidence="4" type="primary">prmC</name>
    <name evidence="7" type="ordered locus">Slip_2298</name>
</gene>
<dbReference type="InterPro" id="IPR050320">
    <property type="entry name" value="N5-glutamine_MTase"/>
</dbReference>
<dbReference type="CDD" id="cd02440">
    <property type="entry name" value="AdoMet_MTases"/>
    <property type="match status" value="1"/>
</dbReference>
<feature type="domain" description="Release factor glutamine methyltransferase N-terminal" evidence="6">
    <location>
        <begin position="10"/>
        <end position="79"/>
    </location>
</feature>
<dbReference type="Pfam" id="PF13649">
    <property type="entry name" value="Methyltransf_25"/>
    <property type="match status" value="1"/>
</dbReference>
<accession>D7CJT4</accession>
<dbReference type="GO" id="GO:0102559">
    <property type="term" value="F:peptide chain release factor N(5)-glutamine methyltransferase activity"/>
    <property type="evidence" value="ECO:0007669"/>
    <property type="project" value="UniProtKB-EC"/>
</dbReference>
<feature type="binding site" evidence="4">
    <location>
        <position position="194"/>
    </location>
    <ligand>
        <name>S-adenosyl-L-methionine</name>
        <dbReference type="ChEBI" id="CHEBI:59789"/>
    </ligand>
</feature>
<keyword evidence="2 4" id="KW-0808">Transferase</keyword>
<dbReference type="Pfam" id="PF17827">
    <property type="entry name" value="PrmC_N"/>
    <property type="match status" value="1"/>
</dbReference>
<evidence type="ECO:0000313" key="8">
    <source>
        <dbReference type="Proteomes" id="UP000000378"/>
    </source>
</evidence>
<dbReference type="InterPro" id="IPR019874">
    <property type="entry name" value="RF_methyltr_PrmC"/>
</dbReference>
<comment type="similarity">
    <text evidence="4">Belongs to the protein N5-glutamine methyltransferase family. PrmC subfamily.</text>
</comment>
<dbReference type="InterPro" id="IPR029063">
    <property type="entry name" value="SAM-dependent_MTases_sf"/>
</dbReference>
<feature type="binding site" evidence="4">
    <location>
        <begin position="125"/>
        <end position="129"/>
    </location>
    <ligand>
        <name>S-adenosyl-L-methionine</name>
        <dbReference type="ChEBI" id="CHEBI:59789"/>
    </ligand>
</feature>
<evidence type="ECO:0000256" key="3">
    <source>
        <dbReference type="ARBA" id="ARBA00022691"/>
    </source>
</evidence>
<dbReference type="PANTHER" id="PTHR18895">
    <property type="entry name" value="HEMK METHYLTRANSFERASE"/>
    <property type="match status" value="1"/>
</dbReference>
<evidence type="ECO:0000259" key="6">
    <source>
        <dbReference type="Pfam" id="PF17827"/>
    </source>
</evidence>
<dbReference type="InterPro" id="IPR040758">
    <property type="entry name" value="PrmC_N"/>
</dbReference>
<dbReference type="AlphaFoldDB" id="D7CJT4"/>
<dbReference type="OrthoDB" id="9784805at2"/>
<reference evidence="7 8" key="2">
    <citation type="journal article" date="2010" name="Stand. Genomic Sci.">
        <title>Complete genome sequence of Syntrophothermus lipocalidus type strain (TGB-C1).</title>
        <authorList>
            <person name="Djao O.D."/>
            <person name="Zhang X."/>
            <person name="Lucas S."/>
            <person name="Lapidus A."/>
            <person name="Del Rio T.G."/>
            <person name="Nolan M."/>
            <person name="Tice H."/>
            <person name="Cheng J.F."/>
            <person name="Han C."/>
            <person name="Tapia R."/>
            <person name="Goodwin L."/>
            <person name="Pitluck S."/>
            <person name="Liolios K."/>
            <person name="Ivanova N."/>
            <person name="Mavromatis K."/>
            <person name="Mikhailova N."/>
            <person name="Ovchinnikova G."/>
            <person name="Pati A."/>
            <person name="Brambilla E."/>
            <person name="Chen A."/>
            <person name="Palaniappan K."/>
            <person name="Land M."/>
            <person name="Hauser L."/>
            <person name="Chang Y.J."/>
            <person name="Jeffries C.D."/>
            <person name="Rohde M."/>
            <person name="Sikorski J."/>
            <person name="Spring S."/>
            <person name="Goker M."/>
            <person name="Detter J.C."/>
            <person name="Woyke T."/>
            <person name="Bristow J."/>
            <person name="Eisen J.A."/>
            <person name="Markowitz V."/>
            <person name="Hugenholtz P."/>
            <person name="Kyrpides N.C."/>
            <person name="Klenk H.P."/>
        </authorList>
    </citation>
    <scope>NUCLEOTIDE SEQUENCE [LARGE SCALE GENOMIC DNA]</scope>
    <source>
        <strain evidence="8">DSM 12680 / TGB-C1</strain>
    </source>
</reference>
<dbReference type="EC" id="2.1.1.297" evidence="4"/>
<reference evidence="8" key="1">
    <citation type="journal article" date="2010" name="Stand. Genomic Sci.">
        <title>Complete genome sequence of Syntrophothermus lipocalidus type strain (TGB-C1T).</title>
        <authorList>
            <consortium name="US DOE Joint Genome Institute (JGI-PGF)"/>
            <person name="Djao O."/>
            <person name="Zhang X."/>
            <person name="Lucas S."/>
            <person name="Lapidus A."/>
            <person name="Glavina Del Rio T."/>
            <person name="Nolan M."/>
            <person name="Tice H."/>
            <person name="Cheng J."/>
            <person name="Han C."/>
            <person name="Tapia R."/>
            <person name="Goodwin L."/>
            <person name="Pitluck S."/>
            <person name="Liolios K."/>
            <person name="Ivanova N."/>
            <person name="Mavromatis K."/>
            <person name="Mikhailova N."/>
            <person name="Ovchinnikova G."/>
            <person name="Pati A."/>
            <person name="Brambilla E."/>
            <person name="Chen A."/>
            <person name="Palaniappan K."/>
            <person name="Land M."/>
            <person name="Hauser L."/>
            <person name="Chang Y."/>
            <person name="Jeffries C."/>
            <person name="Rohde M."/>
            <person name="Sikorski J."/>
            <person name="Spring S."/>
            <person name="Goker M."/>
            <person name="Detter J."/>
            <person name="Woyke T."/>
            <person name="Bristow J."/>
            <person name="Eisen J."/>
            <person name="Markowitz V."/>
            <person name="Hugenholtz P."/>
            <person name="Kyrpides N."/>
            <person name="Klenk H."/>
        </authorList>
    </citation>
    <scope>NUCLEOTIDE SEQUENCE [LARGE SCALE GENOMIC DNA]</scope>
    <source>
        <strain evidence="8">DSM 12680 / TGB-C1</strain>
    </source>
</reference>
<dbReference type="InterPro" id="IPR041698">
    <property type="entry name" value="Methyltransf_25"/>
</dbReference>
<name>D7CJT4_SYNLT</name>
<comment type="catalytic activity">
    <reaction evidence="4">
        <text>L-glutaminyl-[peptide chain release factor] + S-adenosyl-L-methionine = N(5)-methyl-L-glutaminyl-[peptide chain release factor] + S-adenosyl-L-homocysteine + H(+)</text>
        <dbReference type="Rhea" id="RHEA:42896"/>
        <dbReference type="Rhea" id="RHEA-COMP:10271"/>
        <dbReference type="Rhea" id="RHEA-COMP:10272"/>
        <dbReference type="ChEBI" id="CHEBI:15378"/>
        <dbReference type="ChEBI" id="CHEBI:30011"/>
        <dbReference type="ChEBI" id="CHEBI:57856"/>
        <dbReference type="ChEBI" id="CHEBI:59789"/>
        <dbReference type="ChEBI" id="CHEBI:61891"/>
        <dbReference type="EC" id="2.1.1.297"/>
    </reaction>
</comment>